<dbReference type="Gene3D" id="1.20.970.10">
    <property type="entry name" value="Transferase, Pyrimidine Nucleoside Phosphorylase, Chain C"/>
    <property type="match status" value="1"/>
</dbReference>
<dbReference type="Proteomes" id="UP000051647">
    <property type="component" value="Unassembled WGS sequence"/>
</dbReference>
<dbReference type="STRING" id="1423815.FC27_GL001990"/>
<evidence type="ECO:0000256" key="3">
    <source>
        <dbReference type="ARBA" id="ARBA00022676"/>
    </source>
</evidence>
<feature type="binding site" evidence="9">
    <location>
        <position position="122"/>
    </location>
    <ligand>
        <name>5-phospho-alpha-D-ribose 1-diphosphate</name>
        <dbReference type="ChEBI" id="CHEBI:58017"/>
    </ligand>
</feature>
<dbReference type="InterPro" id="IPR036320">
    <property type="entry name" value="Glycosyl_Trfase_fam3_N_dom_sf"/>
</dbReference>
<protein>
    <recommendedName>
        <fullName evidence="9">Anthranilate phosphoribosyltransferase</fullName>
        <ecNumber evidence="9">2.4.2.18</ecNumber>
    </recommendedName>
</protein>
<evidence type="ECO:0000313" key="13">
    <source>
        <dbReference type="Proteomes" id="UP000051647"/>
    </source>
</evidence>
<feature type="binding site" evidence="9">
    <location>
        <position position="145"/>
    </location>
    <ligand>
        <name>anthranilate</name>
        <dbReference type="ChEBI" id="CHEBI:16567"/>
        <label>1</label>
    </ligand>
</feature>
<evidence type="ECO:0000256" key="1">
    <source>
        <dbReference type="ARBA" id="ARBA00004907"/>
    </source>
</evidence>
<feature type="binding site" evidence="9">
    <location>
        <position position="260"/>
    </location>
    <ligand>
        <name>Mg(2+)</name>
        <dbReference type="ChEBI" id="CHEBI:18420"/>
        <label>1</label>
    </ligand>
</feature>
<evidence type="ECO:0000313" key="12">
    <source>
        <dbReference type="EMBL" id="KRL67399.1"/>
    </source>
</evidence>
<keyword evidence="9" id="KW-0460">Magnesium</keyword>
<evidence type="ECO:0000256" key="7">
    <source>
        <dbReference type="ARBA" id="ARBA00052328"/>
    </source>
</evidence>
<keyword evidence="4 9" id="KW-0808">Transferase</keyword>
<dbReference type="InterPro" id="IPR017459">
    <property type="entry name" value="Glycosyl_Trfase_fam3_N_dom"/>
</dbReference>
<dbReference type="PANTHER" id="PTHR43285:SF2">
    <property type="entry name" value="ANTHRANILATE PHOSPHORIBOSYLTRANSFERASE"/>
    <property type="match status" value="1"/>
</dbReference>
<evidence type="ECO:0000259" key="10">
    <source>
        <dbReference type="Pfam" id="PF00591"/>
    </source>
</evidence>
<comment type="cofactor">
    <cofactor evidence="9">
        <name>Mg(2+)</name>
        <dbReference type="ChEBI" id="CHEBI:18420"/>
    </cofactor>
    <text evidence="9">Binds 2 magnesium ions per monomer.</text>
</comment>
<gene>
    <name evidence="9" type="primary">trpD</name>
    <name evidence="12" type="ORF">FC27_GL001990</name>
</gene>
<dbReference type="UniPathway" id="UPA00035">
    <property type="reaction ID" value="UER00041"/>
</dbReference>
<proteinExistence type="inferred from homology"/>
<dbReference type="GO" id="GO:0005829">
    <property type="term" value="C:cytosol"/>
    <property type="evidence" value="ECO:0007669"/>
    <property type="project" value="TreeGrafter"/>
</dbReference>
<sequence>MGGFFLSQGVILCSNNYDGSPQIYFKKQKNLEELTMIENAIKKLTENNDLSFDETNKVIDEIMSGKTSAIQIASFLTALSVKKETVAEIAGAASAMRSHALTFQADEPVLEIVGTGGDHSNSFNISTTSALVVAASGIPVAKHGNRAASSKSGAADVLESLGVKIQLDPKESEAILNKIGICFLFAQEYHKAMKYVAPVRSELGIRTLFNVLGPLANPAHASQQVLGVYSEELVEPMAQVLQQIGVQDAAVIHGQDGFDEASISDATTIMEIHQGEFTKYELTPEQLGLPRANKSDIIGGTPEENAQITLDVLTGQLGPKRDVIILNSAIAIHTARPNIDLPTAVKMATETIDNGSALNRLQSFIKLTQAGVAA</sequence>
<comment type="subunit">
    <text evidence="9">Homodimer.</text>
</comment>
<name>A0A0R1SDX1_9LACO</name>
<evidence type="ECO:0000256" key="4">
    <source>
        <dbReference type="ARBA" id="ARBA00022679"/>
    </source>
</evidence>
<dbReference type="SUPFAM" id="SSF47648">
    <property type="entry name" value="Nucleoside phosphorylase/phosphoribosyltransferase N-terminal domain"/>
    <property type="match status" value="1"/>
</dbReference>
<feature type="binding site" evidence="9">
    <location>
        <position position="200"/>
    </location>
    <ligand>
        <name>anthranilate</name>
        <dbReference type="ChEBI" id="CHEBI:16567"/>
        <label>2</label>
    </ligand>
</feature>
<evidence type="ECO:0000256" key="2">
    <source>
        <dbReference type="ARBA" id="ARBA00022605"/>
    </source>
</evidence>
<dbReference type="InterPro" id="IPR005940">
    <property type="entry name" value="Anthranilate_Pribosyl_Tfrase"/>
</dbReference>
<feature type="binding site" evidence="9">
    <location>
        <position position="114"/>
    </location>
    <ligand>
        <name>5-phospho-alpha-D-ribose 1-diphosphate</name>
        <dbReference type="ChEBI" id="CHEBI:58017"/>
    </ligand>
</feature>
<keyword evidence="2 9" id="KW-0028">Amino-acid biosynthesis</keyword>
<dbReference type="GO" id="GO:0000287">
    <property type="term" value="F:magnesium ion binding"/>
    <property type="evidence" value="ECO:0007669"/>
    <property type="project" value="UniProtKB-UniRule"/>
</dbReference>
<evidence type="ECO:0000259" key="11">
    <source>
        <dbReference type="Pfam" id="PF02885"/>
    </source>
</evidence>
<feature type="binding site" evidence="9">
    <location>
        <position position="114"/>
    </location>
    <ligand>
        <name>anthranilate</name>
        <dbReference type="ChEBI" id="CHEBI:16567"/>
        <label>1</label>
    </ligand>
</feature>
<evidence type="ECO:0000256" key="5">
    <source>
        <dbReference type="ARBA" id="ARBA00022822"/>
    </source>
</evidence>
<feature type="binding site" evidence="9">
    <location>
        <begin position="142"/>
        <end position="150"/>
    </location>
    <ligand>
        <name>5-phospho-alpha-D-ribose 1-diphosphate</name>
        <dbReference type="ChEBI" id="CHEBI:58017"/>
    </ligand>
</feature>
<keyword evidence="9" id="KW-0479">Metal-binding</keyword>
<keyword evidence="3 9" id="KW-0328">Glycosyltransferase</keyword>
<keyword evidence="6 9" id="KW-0057">Aromatic amino acid biosynthesis</keyword>
<feature type="binding site" evidence="9">
    <location>
        <position position="154"/>
    </location>
    <ligand>
        <name>5-phospho-alpha-D-ribose 1-diphosphate</name>
        <dbReference type="ChEBI" id="CHEBI:58017"/>
    </ligand>
</feature>
<comment type="function">
    <text evidence="9">Catalyzes the transfer of the phosphoribosyl group of 5-phosphorylribose-1-pyrophosphate (PRPP) to anthranilate to yield N-(5'-phosphoribosyl)-anthranilate (PRA).</text>
</comment>
<dbReference type="NCBIfam" id="TIGR01245">
    <property type="entry name" value="trpD"/>
    <property type="match status" value="1"/>
</dbReference>
<dbReference type="InterPro" id="IPR000312">
    <property type="entry name" value="Glycosyl_Trfase_fam3"/>
</dbReference>
<dbReference type="PATRIC" id="fig|1423815.3.peg.2041"/>
<keyword evidence="5 9" id="KW-0822">Tryptophan biosynthesis</keyword>
<organism evidence="12 13">
    <name type="scientific">Companilactobacillus versmoldensis DSM 14857 = KCTC 3814</name>
    <dbReference type="NCBI Taxonomy" id="1423815"/>
    <lineage>
        <taxon>Bacteria</taxon>
        <taxon>Bacillati</taxon>
        <taxon>Bacillota</taxon>
        <taxon>Bacilli</taxon>
        <taxon>Lactobacillales</taxon>
        <taxon>Lactobacillaceae</taxon>
        <taxon>Companilactobacillus</taxon>
    </lineage>
</organism>
<feature type="binding site" evidence="9">
    <location>
        <begin position="117"/>
        <end position="118"/>
    </location>
    <ligand>
        <name>5-phospho-alpha-D-ribose 1-diphosphate</name>
        <dbReference type="ChEBI" id="CHEBI:58017"/>
    </ligand>
</feature>
<dbReference type="PANTHER" id="PTHR43285">
    <property type="entry name" value="ANTHRANILATE PHOSPHORIBOSYLTRANSFERASE"/>
    <property type="match status" value="1"/>
</dbReference>
<feature type="domain" description="Glycosyl transferase family 3" evidence="10">
    <location>
        <begin position="108"/>
        <end position="358"/>
    </location>
</feature>
<dbReference type="GO" id="GO:0004048">
    <property type="term" value="F:anthranilate phosphoribosyltransferase activity"/>
    <property type="evidence" value="ECO:0007669"/>
    <property type="project" value="UniProtKB-UniRule"/>
</dbReference>
<dbReference type="EMBL" id="AZFA01000006">
    <property type="protein sequence ID" value="KRL67399.1"/>
    <property type="molecule type" value="Genomic_DNA"/>
</dbReference>
<feature type="binding site" evidence="9">
    <location>
        <position position="126"/>
    </location>
    <ligand>
        <name>Mg(2+)</name>
        <dbReference type="ChEBI" id="CHEBI:18420"/>
        <label>1</label>
    </ligand>
</feature>
<evidence type="ECO:0000256" key="8">
    <source>
        <dbReference type="ARBA" id="ARBA00061188"/>
    </source>
</evidence>
<comment type="similarity">
    <text evidence="9">Belongs to the anthranilate phosphoribosyltransferase family.</text>
</comment>
<dbReference type="Gene3D" id="3.40.1030.10">
    <property type="entry name" value="Nucleoside phosphorylase/phosphoribosyltransferase catalytic domain"/>
    <property type="match status" value="1"/>
</dbReference>
<dbReference type="Pfam" id="PF00591">
    <property type="entry name" value="Glycos_transf_3"/>
    <property type="match status" value="1"/>
</dbReference>
<evidence type="ECO:0000256" key="6">
    <source>
        <dbReference type="ARBA" id="ARBA00023141"/>
    </source>
</evidence>
<comment type="pathway">
    <text evidence="1 9">Amino-acid biosynthesis; L-tryptophan biosynthesis; L-tryptophan from chorismate: step 2/5.</text>
</comment>
<feature type="domain" description="Glycosyl transferase family 3 N-terminal" evidence="11">
    <location>
        <begin position="40"/>
        <end position="100"/>
    </location>
</feature>
<dbReference type="GO" id="GO:0000162">
    <property type="term" value="P:L-tryptophan biosynthetic process"/>
    <property type="evidence" value="ECO:0007669"/>
    <property type="project" value="UniProtKB-UniRule"/>
</dbReference>
<dbReference type="HAMAP" id="MF_00211">
    <property type="entry name" value="TrpD"/>
    <property type="match status" value="1"/>
</dbReference>
<comment type="caution">
    <text evidence="9">Lacks conserved residue(s) required for the propagation of feature annotation.</text>
</comment>
<comment type="similarity">
    <text evidence="8">In the C-terminal section; belongs to the anthranilate phosphoribosyltransferase family.</text>
</comment>
<reference evidence="12 13" key="1">
    <citation type="journal article" date="2015" name="Genome Announc.">
        <title>Expanding the biotechnology potential of lactobacilli through comparative genomics of 213 strains and associated genera.</title>
        <authorList>
            <person name="Sun Z."/>
            <person name="Harris H.M."/>
            <person name="McCann A."/>
            <person name="Guo C."/>
            <person name="Argimon S."/>
            <person name="Zhang W."/>
            <person name="Yang X."/>
            <person name="Jeffery I.B."/>
            <person name="Cooney J.C."/>
            <person name="Kagawa T.F."/>
            <person name="Liu W."/>
            <person name="Song Y."/>
            <person name="Salvetti E."/>
            <person name="Wrobel A."/>
            <person name="Rasinkangas P."/>
            <person name="Parkhill J."/>
            <person name="Rea M.C."/>
            <person name="O'Sullivan O."/>
            <person name="Ritari J."/>
            <person name="Douillard F.P."/>
            <person name="Paul Ross R."/>
            <person name="Yang R."/>
            <person name="Briner A.E."/>
            <person name="Felis G.E."/>
            <person name="de Vos W.M."/>
            <person name="Barrangou R."/>
            <person name="Klaenhammer T.R."/>
            <person name="Caufield P.W."/>
            <person name="Cui Y."/>
            <person name="Zhang H."/>
            <person name="O'Toole P.W."/>
        </authorList>
    </citation>
    <scope>NUCLEOTIDE SEQUENCE [LARGE SCALE GENOMIC DNA]</scope>
    <source>
        <strain evidence="12 13">DSM 14857</strain>
    </source>
</reference>
<accession>A0A0R1SDX1</accession>
<evidence type="ECO:0000256" key="9">
    <source>
        <dbReference type="HAMAP-Rule" id="MF_00211"/>
    </source>
</evidence>
<dbReference type="FunFam" id="3.40.1030.10:FF:000002">
    <property type="entry name" value="Anthranilate phosphoribosyltransferase"/>
    <property type="match status" value="1"/>
</dbReference>
<dbReference type="Pfam" id="PF02885">
    <property type="entry name" value="Glycos_trans_3N"/>
    <property type="match status" value="1"/>
</dbReference>
<keyword evidence="13" id="KW-1185">Reference proteome</keyword>
<dbReference type="eggNOG" id="COG0547">
    <property type="taxonomic scope" value="Bacteria"/>
</dbReference>
<comment type="catalytic activity">
    <reaction evidence="7 9">
        <text>N-(5-phospho-beta-D-ribosyl)anthranilate + diphosphate = 5-phospho-alpha-D-ribose 1-diphosphate + anthranilate</text>
        <dbReference type="Rhea" id="RHEA:11768"/>
        <dbReference type="ChEBI" id="CHEBI:16567"/>
        <dbReference type="ChEBI" id="CHEBI:18277"/>
        <dbReference type="ChEBI" id="CHEBI:33019"/>
        <dbReference type="ChEBI" id="CHEBI:58017"/>
        <dbReference type="EC" id="2.4.2.18"/>
    </reaction>
</comment>
<feature type="binding site" evidence="9">
    <location>
        <position position="259"/>
    </location>
    <ligand>
        <name>Mg(2+)</name>
        <dbReference type="ChEBI" id="CHEBI:18420"/>
        <label>2</label>
    </ligand>
</feature>
<feature type="binding site" evidence="9">
    <location>
        <position position="260"/>
    </location>
    <ligand>
        <name>Mg(2+)</name>
        <dbReference type="ChEBI" id="CHEBI:18420"/>
        <label>2</label>
    </ligand>
</feature>
<feature type="binding site" evidence="9">
    <location>
        <begin position="124"/>
        <end position="127"/>
    </location>
    <ligand>
        <name>5-phospho-alpha-D-ribose 1-diphosphate</name>
        <dbReference type="ChEBI" id="CHEBI:58017"/>
    </ligand>
</feature>
<comment type="caution">
    <text evidence="12">The sequence shown here is derived from an EMBL/GenBank/DDBJ whole genome shotgun (WGS) entry which is preliminary data.</text>
</comment>
<dbReference type="SUPFAM" id="SSF52418">
    <property type="entry name" value="Nucleoside phosphorylase/phosphoribosyltransferase catalytic domain"/>
    <property type="match status" value="1"/>
</dbReference>
<dbReference type="AlphaFoldDB" id="A0A0R1SDX1"/>
<dbReference type="InterPro" id="IPR035902">
    <property type="entry name" value="Nuc_phospho_transferase"/>
</dbReference>
<dbReference type="EC" id="2.4.2.18" evidence="9"/>